<dbReference type="AlphaFoldDB" id="A0A804HNB3"/>
<proteinExistence type="predicted"/>
<dbReference type="OMA" id="DINTIWG"/>
<dbReference type="EnsemblPlants" id="Ma00_t04580.1">
    <property type="protein sequence ID" value="Ma00_p04580.1"/>
    <property type="gene ID" value="Ma00_g04580"/>
</dbReference>
<gene>
    <name evidence="2" type="ORF">GSMUA_237950.1</name>
</gene>
<keyword evidence="1" id="KW-0812">Transmembrane</keyword>
<evidence type="ECO:0000313" key="3">
    <source>
        <dbReference type="EnsemblPlants" id="Ma00_p04580.1"/>
    </source>
</evidence>
<dbReference type="Proteomes" id="UP000012960">
    <property type="component" value="Unplaced"/>
</dbReference>
<keyword evidence="1" id="KW-0472">Membrane</keyword>
<evidence type="ECO:0000313" key="2">
    <source>
        <dbReference type="EMBL" id="CAG1835826.1"/>
    </source>
</evidence>
<evidence type="ECO:0000313" key="4">
    <source>
        <dbReference type="Proteomes" id="UP000012960"/>
    </source>
</evidence>
<sequence length="82" mass="8952">MGCHETADINTIWGVANCEASICVGRDTEVWQTPVSNMDPHVATSMIAETTILWKVYLQVISCLCLISTGSLPVGLVLLHYM</sequence>
<evidence type="ECO:0000256" key="1">
    <source>
        <dbReference type="SAM" id="Phobius"/>
    </source>
</evidence>
<protein>
    <submittedName>
        <fullName evidence="2">(wild Malaysian banana) hypothetical protein</fullName>
    </submittedName>
</protein>
<feature type="transmembrane region" description="Helical" evidence="1">
    <location>
        <begin position="56"/>
        <end position="79"/>
    </location>
</feature>
<dbReference type="InParanoid" id="A0A804HNB3"/>
<reference evidence="3" key="2">
    <citation type="submission" date="2021-05" db="UniProtKB">
        <authorList>
            <consortium name="EnsemblPlants"/>
        </authorList>
    </citation>
    <scope>IDENTIFICATION</scope>
    <source>
        <strain evidence="3">subsp. malaccensis</strain>
    </source>
</reference>
<keyword evidence="4" id="KW-1185">Reference proteome</keyword>
<dbReference type="Gramene" id="Ma00_t04580.1">
    <property type="protein sequence ID" value="Ma00_p04580.1"/>
    <property type="gene ID" value="Ma00_g04580"/>
</dbReference>
<accession>A0A804HNB3</accession>
<keyword evidence="1" id="KW-1133">Transmembrane helix</keyword>
<dbReference type="EMBL" id="HG996474">
    <property type="protein sequence ID" value="CAG1835826.1"/>
    <property type="molecule type" value="Genomic_DNA"/>
</dbReference>
<reference evidence="2" key="1">
    <citation type="submission" date="2021-03" db="EMBL/GenBank/DDBJ databases">
        <authorList>
            <consortium name="Genoscope - CEA"/>
            <person name="William W."/>
        </authorList>
    </citation>
    <scope>NUCLEOTIDE SEQUENCE</scope>
    <source>
        <strain evidence="2">Doubled-haploid Pahang</strain>
    </source>
</reference>
<organism evidence="3 4">
    <name type="scientific">Musa acuminata subsp. malaccensis</name>
    <name type="common">Wild banana</name>
    <name type="synonym">Musa malaccensis</name>
    <dbReference type="NCBI Taxonomy" id="214687"/>
    <lineage>
        <taxon>Eukaryota</taxon>
        <taxon>Viridiplantae</taxon>
        <taxon>Streptophyta</taxon>
        <taxon>Embryophyta</taxon>
        <taxon>Tracheophyta</taxon>
        <taxon>Spermatophyta</taxon>
        <taxon>Magnoliopsida</taxon>
        <taxon>Liliopsida</taxon>
        <taxon>Zingiberales</taxon>
        <taxon>Musaceae</taxon>
        <taxon>Musa</taxon>
    </lineage>
</organism>
<name>A0A804HNB3_MUSAM</name>